<accession>A0ABR7IX19</accession>
<evidence type="ECO:0008006" key="3">
    <source>
        <dbReference type="Google" id="ProtNLM"/>
    </source>
</evidence>
<dbReference type="EMBL" id="JACRUN010000002">
    <property type="protein sequence ID" value="MBC5834310.1"/>
    <property type="molecule type" value="Genomic_DNA"/>
</dbReference>
<comment type="caution">
    <text evidence="1">The sequence shown here is derived from an EMBL/GenBank/DDBJ whole genome shotgun (WGS) entry which is preliminary data.</text>
</comment>
<dbReference type="Proteomes" id="UP000605990">
    <property type="component" value="Unassembled WGS sequence"/>
</dbReference>
<protein>
    <recommendedName>
        <fullName evidence="3">Lipoprotein</fullName>
    </recommendedName>
</protein>
<organism evidence="1 2">
    <name type="scientific">Flavobacterium bernardetii</name>
    <dbReference type="NCBI Taxonomy" id="2813823"/>
    <lineage>
        <taxon>Bacteria</taxon>
        <taxon>Pseudomonadati</taxon>
        <taxon>Bacteroidota</taxon>
        <taxon>Flavobacteriia</taxon>
        <taxon>Flavobacteriales</taxon>
        <taxon>Flavobacteriaceae</taxon>
        <taxon>Flavobacterium</taxon>
    </lineage>
</organism>
<dbReference type="RefSeq" id="WP_166126442.1">
    <property type="nucleotide sequence ID" value="NZ_JAANOQ010000003.1"/>
</dbReference>
<dbReference type="PROSITE" id="PS51257">
    <property type="entry name" value="PROKAR_LIPOPROTEIN"/>
    <property type="match status" value="1"/>
</dbReference>
<name>A0ABR7IX19_9FLAO</name>
<gene>
    <name evidence="1" type="ORF">H8R27_05360</name>
</gene>
<proteinExistence type="predicted"/>
<reference evidence="1 2" key="1">
    <citation type="submission" date="2020-08" db="EMBL/GenBank/DDBJ databases">
        <title>Description of novel Flavobacterium F-408 isolate.</title>
        <authorList>
            <person name="Saticioglu I.B."/>
            <person name="Duman M."/>
            <person name="Altun S."/>
        </authorList>
    </citation>
    <scope>NUCLEOTIDE SEQUENCE [LARGE SCALE GENOMIC DNA]</scope>
    <source>
        <strain evidence="1 2">F-408</strain>
    </source>
</reference>
<keyword evidence="2" id="KW-1185">Reference proteome</keyword>
<evidence type="ECO:0000313" key="1">
    <source>
        <dbReference type="EMBL" id="MBC5834310.1"/>
    </source>
</evidence>
<sequence length="261" mass="30065">MKIQISIITLLFFISCKKTDTKQATQNTENKTQSVIKSKDTRNKEKVEFEKYSASGIIIYQNNRLFDENLKAIGQLYSKGFEKVQILERSKKMYNLENSSEYCEKAYFIKIRYNNQDCIVFGKDVYEIDMKQKFSFQDPNGDQLSLFPVTNFEMGASDDDGLTGCDDYSFLIIENKNKRTFTSIKYPTNGTNDKIKKLEKAVLIHDEGANEEIQSVATKKDTLVIAMKATYQEGGSTFNLKTTFKDHFSKSIITDKIIFEE</sequence>
<evidence type="ECO:0000313" key="2">
    <source>
        <dbReference type="Proteomes" id="UP000605990"/>
    </source>
</evidence>